<proteinExistence type="predicted"/>
<accession>A0A166HFA3</accession>
<dbReference type="EMBL" id="KV417569">
    <property type="protein sequence ID" value="KZP18802.1"/>
    <property type="molecule type" value="Genomic_DNA"/>
</dbReference>
<gene>
    <name evidence="1" type="ORF">FIBSPDRAFT_584222</name>
</gene>
<protein>
    <submittedName>
        <fullName evidence="1">Uncharacterized protein</fullName>
    </submittedName>
</protein>
<dbReference type="Proteomes" id="UP000076532">
    <property type="component" value="Unassembled WGS sequence"/>
</dbReference>
<sequence>MKCTRGHTDADKPAPASLGADITLRALAPVSTEKHCENVLDPMFLYENMENLSQLWQCLGRNHCKITLSLCFKCFSRCFLRKQ</sequence>
<organism evidence="1 2">
    <name type="scientific">Athelia psychrophila</name>
    <dbReference type="NCBI Taxonomy" id="1759441"/>
    <lineage>
        <taxon>Eukaryota</taxon>
        <taxon>Fungi</taxon>
        <taxon>Dikarya</taxon>
        <taxon>Basidiomycota</taxon>
        <taxon>Agaricomycotina</taxon>
        <taxon>Agaricomycetes</taxon>
        <taxon>Agaricomycetidae</taxon>
        <taxon>Atheliales</taxon>
        <taxon>Atheliaceae</taxon>
        <taxon>Athelia</taxon>
    </lineage>
</organism>
<reference evidence="1 2" key="1">
    <citation type="journal article" date="2016" name="Mol. Biol. Evol.">
        <title>Comparative Genomics of Early-Diverging Mushroom-Forming Fungi Provides Insights into the Origins of Lignocellulose Decay Capabilities.</title>
        <authorList>
            <person name="Nagy L.G."/>
            <person name="Riley R."/>
            <person name="Tritt A."/>
            <person name="Adam C."/>
            <person name="Daum C."/>
            <person name="Floudas D."/>
            <person name="Sun H."/>
            <person name="Yadav J.S."/>
            <person name="Pangilinan J."/>
            <person name="Larsson K.H."/>
            <person name="Matsuura K."/>
            <person name="Barry K."/>
            <person name="Labutti K."/>
            <person name="Kuo R."/>
            <person name="Ohm R.A."/>
            <person name="Bhattacharya S.S."/>
            <person name="Shirouzu T."/>
            <person name="Yoshinaga Y."/>
            <person name="Martin F.M."/>
            <person name="Grigoriev I.V."/>
            <person name="Hibbett D.S."/>
        </authorList>
    </citation>
    <scope>NUCLEOTIDE SEQUENCE [LARGE SCALE GENOMIC DNA]</scope>
    <source>
        <strain evidence="1 2">CBS 109695</strain>
    </source>
</reference>
<keyword evidence="2" id="KW-1185">Reference proteome</keyword>
<name>A0A166HFA3_9AGAM</name>
<dbReference type="AlphaFoldDB" id="A0A166HFA3"/>
<evidence type="ECO:0000313" key="2">
    <source>
        <dbReference type="Proteomes" id="UP000076532"/>
    </source>
</evidence>
<evidence type="ECO:0000313" key="1">
    <source>
        <dbReference type="EMBL" id="KZP18802.1"/>
    </source>
</evidence>